<comment type="catalytic activity">
    <reaction evidence="9 10">
        <text>isopentenyl phosphate + ATP = isopentenyl diphosphate + ADP</text>
        <dbReference type="Rhea" id="RHEA:33963"/>
        <dbReference type="ChEBI" id="CHEBI:30616"/>
        <dbReference type="ChEBI" id="CHEBI:65078"/>
        <dbReference type="ChEBI" id="CHEBI:128769"/>
        <dbReference type="ChEBI" id="CHEBI:456216"/>
        <dbReference type="EC" id="2.7.4.26"/>
    </reaction>
</comment>
<evidence type="ECO:0000256" key="7">
    <source>
        <dbReference type="ARBA" id="ARBA00022840"/>
    </source>
</evidence>
<dbReference type="EC" id="2.7.4.26" evidence="2 10"/>
<proteinExistence type="inferred from homology"/>
<evidence type="ECO:0000256" key="6">
    <source>
        <dbReference type="ARBA" id="ARBA00022777"/>
    </source>
</evidence>
<dbReference type="KEGG" id="mcub:MCBB_1337"/>
<evidence type="ECO:0000256" key="1">
    <source>
        <dbReference type="ARBA" id="ARBA00010540"/>
    </source>
</evidence>
<dbReference type="NCBIfam" id="NF040647">
    <property type="entry name" value="IPPK_Arch"/>
    <property type="match status" value="1"/>
</dbReference>
<keyword evidence="4 10" id="KW-0808">Transferase</keyword>
<comment type="similarity">
    <text evidence="1 10">Belongs to the isopentenyl phosphate kinase family.</text>
</comment>
<comment type="subunit">
    <text evidence="10">Homodimer.</text>
</comment>
<evidence type="ECO:0000256" key="2">
    <source>
        <dbReference type="ARBA" id="ARBA00012908"/>
    </source>
</evidence>
<feature type="binding site" evidence="11">
    <location>
        <position position="161"/>
    </location>
    <ligand>
        <name>substrate</name>
    </ligand>
</feature>
<evidence type="ECO:0000256" key="10">
    <source>
        <dbReference type="PIRNR" id="PIRNR016496"/>
    </source>
</evidence>
<dbReference type="PANTHER" id="PTHR43654">
    <property type="entry name" value="GLUTAMATE 5-KINASE"/>
    <property type="match status" value="1"/>
</dbReference>
<dbReference type="Proteomes" id="UP000094707">
    <property type="component" value="Chromosome I"/>
</dbReference>
<feature type="binding site" evidence="11">
    <location>
        <position position="227"/>
    </location>
    <ligand>
        <name>ATP</name>
        <dbReference type="ChEBI" id="CHEBI:30616"/>
    </ligand>
</feature>
<dbReference type="CDD" id="cd04241">
    <property type="entry name" value="AAK_FomA-like"/>
    <property type="match status" value="1"/>
</dbReference>
<dbReference type="PIRSF" id="PIRSF016496">
    <property type="entry name" value="Kin_FomA"/>
    <property type="match status" value="1"/>
</dbReference>
<feature type="binding site" evidence="11">
    <location>
        <position position="223"/>
    </location>
    <ligand>
        <name>ATP</name>
        <dbReference type="ChEBI" id="CHEBI:30616"/>
    </ligand>
</feature>
<feature type="domain" description="Aspartate/glutamate/uridylate kinase" evidence="13">
    <location>
        <begin position="1"/>
        <end position="243"/>
    </location>
</feature>
<dbReference type="SUPFAM" id="SSF53633">
    <property type="entry name" value="Carbamate kinase-like"/>
    <property type="match status" value="1"/>
</dbReference>
<evidence type="ECO:0000256" key="3">
    <source>
        <dbReference type="ARBA" id="ARBA00017267"/>
    </source>
</evidence>
<evidence type="ECO:0000256" key="5">
    <source>
        <dbReference type="ARBA" id="ARBA00022741"/>
    </source>
</evidence>
<dbReference type="GO" id="GO:0005829">
    <property type="term" value="C:cytosol"/>
    <property type="evidence" value="ECO:0007669"/>
    <property type="project" value="TreeGrafter"/>
</dbReference>
<protein>
    <recommendedName>
        <fullName evidence="3 10">Isopentenyl phosphate kinase</fullName>
        <shortName evidence="10">IPK</shortName>
        <ecNumber evidence="2 10">2.7.4.26</ecNumber>
    </recommendedName>
</protein>
<dbReference type="Gene3D" id="3.40.1160.10">
    <property type="entry name" value="Acetylglutamate kinase-like"/>
    <property type="match status" value="1"/>
</dbReference>
<dbReference type="PATRIC" id="fig|129848.4.peg.1360"/>
<evidence type="ECO:0000256" key="12">
    <source>
        <dbReference type="PIRSR" id="PIRSR016496-2"/>
    </source>
</evidence>
<keyword evidence="7 10" id="KW-0067">ATP-binding</keyword>
<dbReference type="GO" id="GO:0016114">
    <property type="term" value="P:terpenoid biosynthetic process"/>
    <property type="evidence" value="ECO:0007669"/>
    <property type="project" value="TreeGrafter"/>
</dbReference>
<dbReference type="GeneID" id="30412178"/>
<dbReference type="InterPro" id="IPR001048">
    <property type="entry name" value="Asp/Glu/Uridylate_kinase"/>
</dbReference>
<keyword evidence="6 10" id="KW-0418">Kinase</keyword>
<reference evidence="14 15" key="1">
    <citation type="submission" date="2016-08" db="EMBL/GenBank/DDBJ databases">
        <authorList>
            <person name="Seilhamer J.J."/>
        </authorList>
    </citation>
    <scope>NUCLEOTIDE SEQUENCE [LARGE SCALE GENOMIC DNA]</scope>
    <source>
        <strain evidence="14">Buetzberg</strain>
    </source>
</reference>
<sequence>MIILKLGGSVITRKDSIDPALDNENLNRIAKEISEASKNARYGELIVVHGAGSFGHPYAKKYDIGGSIPDKKEFQRKRKGFCITQEAVKNLNSAVCNELRKYGIPAVSVQPSSFVITKNKRIIRADLTLIQKYLDSGFVPVLYGDPVLDEDETIKMAILSGDQIISYIGKNLKPDRVILGSDVNGVYKKDPKKYPNAKPVKVVGSMEDLESAEGTQNVDVTGGMGGKITELLELAEIGVESEILNAGTPDLIKRALMGEKGIGTLIKLQN</sequence>
<evidence type="ECO:0000256" key="4">
    <source>
        <dbReference type="ARBA" id="ARBA00022679"/>
    </source>
</evidence>
<dbReference type="InterPro" id="IPR036393">
    <property type="entry name" value="AceGlu_kinase-like_sf"/>
</dbReference>
<evidence type="ECO:0000256" key="11">
    <source>
        <dbReference type="PIRSR" id="PIRSR016496-1"/>
    </source>
</evidence>
<dbReference type="RefSeq" id="WP_071907007.1">
    <property type="nucleotide sequence ID" value="NZ_LT607756.1"/>
</dbReference>
<dbReference type="EMBL" id="LT607756">
    <property type="protein sequence ID" value="SCG85895.1"/>
    <property type="molecule type" value="Genomic_DNA"/>
</dbReference>
<keyword evidence="15" id="KW-1185">Reference proteome</keyword>
<dbReference type="OrthoDB" id="15328at2157"/>
<evidence type="ECO:0000313" key="14">
    <source>
        <dbReference type="EMBL" id="SCG85895.1"/>
    </source>
</evidence>
<dbReference type="Pfam" id="PF00696">
    <property type="entry name" value="AA_kinase"/>
    <property type="match status" value="1"/>
</dbReference>
<dbReference type="InterPro" id="IPR024192">
    <property type="entry name" value="Fosfomycin_R_FomA-type"/>
</dbReference>
<name>A0A1D3L2V8_9EURY</name>
<gene>
    <name evidence="14" type="ORF">MCBB_1337</name>
</gene>
<dbReference type="PRINTS" id="PR00474">
    <property type="entry name" value="GLU5KINASE"/>
</dbReference>
<feature type="binding site" evidence="11">
    <location>
        <position position="56"/>
    </location>
    <ligand>
        <name>substrate</name>
    </ligand>
</feature>
<comment type="function">
    <text evidence="10">Catalyzes the formation of isopentenyl diphosphate (IPP), the building block of all isoprenoids.</text>
</comment>
<dbReference type="GO" id="GO:0102043">
    <property type="term" value="F:isopentenyl phosphate kinase activity"/>
    <property type="evidence" value="ECO:0007669"/>
    <property type="project" value="UniProtKB-EC"/>
</dbReference>
<dbReference type="GO" id="GO:0005524">
    <property type="term" value="F:ATP binding"/>
    <property type="evidence" value="ECO:0007669"/>
    <property type="project" value="UniProtKB-KW"/>
</dbReference>
<feature type="binding site" evidence="11">
    <location>
        <begin position="5"/>
        <end position="9"/>
    </location>
    <ligand>
        <name>ATP</name>
        <dbReference type="ChEBI" id="CHEBI:30616"/>
    </ligand>
</feature>
<dbReference type="PANTHER" id="PTHR43654:SF1">
    <property type="entry name" value="ISOPENTENYL PHOSPHATE KINASE"/>
    <property type="match status" value="1"/>
</dbReference>
<organism evidence="14 15">
    <name type="scientific">Methanobacterium congolense</name>
    <dbReference type="NCBI Taxonomy" id="118062"/>
    <lineage>
        <taxon>Archaea</taxon>
        <taxon>Methanobacteriati</taxon>
        <taxon>Methanobacteriota</taxon>
        <taxon>Methanomada group</taxon>
        <taxon>Methanobacteria</taxon>
        <taxon>Methanobacteriales</taxon>
        <taxon>Methanobacteriaceae</taxon>
        <taxon>Methanobacterium</taxon>
    </lineage>
</organism>
<evidence type="ECO:0000259" key="13">
    <source>
        <dbReference type="Pfam" id="PF00696"/>
    </source>
</evidence>
<dbReference type="AlphaFoldDB" id="A0A1D3L2V8"/>
<dbReference type="InterPro" id="IPR001057">
    <property type="entry name" value="Glu/AcGlu_kinase"/>
</dbReference>
<dbReference type="GO" id="GO:0016301">
    <property type="term" value="F:kinase activity"/>
    <property type="evidence" value="ECO:0007669"/>
    <property type="project" value="UniProtKB-KW"/>
</dbReference>
<feature type="binding site" evidence="11">
    <location>
        <position position="52"/>
    </location>
    <ligand>
        <name>ATP</name>
        <dbReference type="ChEBI" id="CHEBI:30616"/>
    </ligand>
</feature>
<feature type="binding site" evidence="11">
    <location>
        <position position="51"/>
    </location>
    <ligand>
        <name>substrate</name>
    </ligand>
</feature>
<accession>A0A1D3L2V8</accession>
<keyword evidence="5 10" id="KW-0547">Nucleotide-binding</keyword>
<evidence type="ECO:0000256" key="9">
    <source>
        <dbReference type="ARBA" id="ARBA00049063"/>
    </source>
</evidence>
<dbReference type="STRING" id="118062.MCBB_1337"/>
<evidence type="ECO:0000256" key="8">
    <source>
        <dbReference type="ARBA" id="ARBA00023229"/>
    </source>
</evidence>
<feature type="site" description="Transition state stabilizer" evidence="12">
    <location>
        <position position="14"/>
    </location>
</feature>
<keyword evidence="8" id="KW-0414">Isoprene biosynthesis</keyword>
<feature type="binding site" evidence="11">
    <location>
        <begin position="187"/>
        <end position="192"/>
    </location>
    <ligand>
        <name>ATP</name>
        <dbReference type="ChEBI" id="CHEBI:30616"/>
    </ligand>
</feature>
<evidence type="ECO:0000313" key="15">
    <source>
        <dbReference type="Proteomes" id="UP000094707"/>
    </source>
</evidence>
<feature type="binding site" evidence="11">
    <location>
        <position position="182"/>
    </location>
    <ligand>
        <name>ATP</name>
        <dbReference type="ChEBI" id="CHEBI:30616"/>
    </ligand>
</feature>